<evidence type="ECO:0000256" key="4">
    <source>
        <dbReference type="ARBA" id="ARBA00023136"/>
    </source>
</evidence>
<dbReference type="PANTHER" id="PTHR35371:SF1">
    <property type="entry name" value="BLR7753 PROTEIN"/>
    <property type="match status" value="1"/>
</dbReference>
<evidence type="ECO:0000256" key="2">
    <source>
        <dbReference type="ARBA" id="ARBA00022692"/>
    </source>
</evidence>
<evidence type="ECO:0000256" key="3">
    <source>
        <dbReference type="ARBA" id="ARBA00022989"/>
    </source>
</evidence>
<gene>
    <name evidence="6" type="ORF">RCC_09054</name>
</gene>
<sequence>MADRDFSRNAEQAKNAARDVARDAQDTANSVARDAKGAVNNVARDAKGAARDAQDTARDVASDAKGTAKNVARDAQDVAKDAKASADRALANDGVYNSKGFAMAAAGPVFLAAIPVTSWITQPGGLLEKVINGLIGGVGLFASAGASSSVAQGGKIAALAALYASVTFAISGATSVAGQAAGNPQPYDNKHPRANINNLTGLPLRLYSAHHQLIEHFPGWAIAAALAQAIAPGDQHIINLLGLHVIAKVLVFFPAYVMNVDAPRSLGHLAATSSMLNVLFQLTKKPLV</sequence>
<evidence type="ECO:0000313" key="7">
    <source>
        <dbReference type="Proteomes" id="UP000225277"/>
    </source>
</evidence>
<name>A0A2D3VGQ3_9PEZI</name>
<dbReference type="InterPro" id="IPR023352">
    <property type="entry name" value="MAPEG-like_dom_sf"/>
</dbReference>
<dbReference type="SUPFAM" id="SSF161084">
    <property type="entry name" value="MAPEG domain-like"/>
    <property type="match status" value="1"/>
</dbReference>
<evidence type="ECO:0000313" key="6">
    <source>
        <dbReference type="EMBL" id="CZT23341.1"/>
    </source>
</evidence>
<keyword evidence="3" id="KW-1133">Transmembrane helix</keyword>
<proteinExistence type="predicted"/>
<keyword evidence="7" id="KW-1185">Reference proteome</keyword>
<dbReference type="GeneID" id="35604130"/>
<dbReference type="InterPro" id="IPR001129">
    <property type="entry name" value="Membr-assoc_MAPEG"/>
</dbReference>
<evidence type="ECO:0000256" key="5">
    <source>
        <dbReference type="SAM" id="MobiDB-lite"/>
    </source>
</evidence>
<protein>
    <submittedName>
        <fullName evidence="6">Uncharacterized protein</fullName>
    </submittedName>
</protein>
<dbReference type="OrthoDB" id="2421200at2759"/>
<dbReference type="AlphaFoldDB" id="A0A2D3VGQ3"/>
<dbReference type="Pfam" id="PF01124">
    <property type="entry name" value="MAPEG"/>
    <property type="match status" value="1"/>
</dbReference>
<organism evidence="6 7">
    <name type="scientific">Ramularia collo-cygni</name>
    <dbReference type="NCBI Taxonomy" id="112498"/>
    <lineage>
        <taxon>Eukaryota</taxon>
        <taxon>Fungi</taxon>
        <taxon>Dikarya</taxon>
        <taxon>Ascomycota</taxon>
        <taxon>Pezizomycotina</taxon>
        <taxon>Dothideomycetes</taxon>
        <taxon>Dothideomycetidae</taxon>
        <taxon>Mycosphaerellales</taxon>
        <taxon>Mycosphaerellaceae</taxon>
        <taxon>Ramularia</taxon>
    </lineage>
</organism>
<dbReference type="Proteomes" id="UP000225277">
    <property type="component" value="Unassembled WGS sequence"/>
</dbReference>
<dbReference type="Gene3D" id="1.20.120.20">
    <property type="entry name" value="Apolipoprotein"/>
    <property type="match status" value="1"/>
</dbReference>
<dbReference type="PANTHER" id="PTHR35371">
    <property type="entry name" value="INNER MEMBRANE PROTEIN"/>
    <property type="match status" value="1"/>
</dbReference>
<dbReference type="RefSeq" id="XP_023630065.1">
    <property type="nucleotide sequence ID" value="XM_023774297.1"/>
</dbReference>
<feature type="compositionally biased region" description="Basic and acidic residues" evidence="5">
    <location>
        <begin position="16"/>
        <end position="25"/>
    </location>
</feature>
<keyword evidence="4" id="KW-0472">Membrane</keyword>
<feature type="compositionally biased region" description="Basic and acidic residues" evidence="5">
    <location>
        <begin position="44"/>
        <end position="62"/>
    </location>
</feature>
<feature type="region of interest" description="Disordered" evidence="5">
    <location>
        <begin position="1"/>
        <end position="69"/>
    </location>
</feature>
<evidence type="ECO:0000256" key="1">
    <source>
        <dbReference type="ARBA" id="ARBA00004370"/>
    </source>
</evidence>
<comment type="subcellular location">
    <subcellularLocation>
        <location evidence="1">Membrane</location>
    </subcellularLocation>
</comment>
<accession>A0A2D3VGQ3</accession>
<dbReference type="GO" id="GO:0016020">
    <property type="term" value="C:membrane"/>
    <property type="evidence" value="ECO:0007669"/>
    <property type="project" value="UniProtKB-SubCell"/>
</dbReference>
<keyword evidence="2" id="KW-0812">Transmembrane</keyword>
<dbReference type="EMBL" id="FJUY01000016">
    <property type="protein sequence ID" value="CZT23341.1"/>
    <property type="molecule type" value="Genomic_DNA"/>
</dbReference>
<reference evidence="6 7" key="1">
    <citation type="submission" date="2016-03" db="EMBL/GenBank/DDBJ databases">
        <authorList>
            <person name="Ploux O."/>
        </authorList>
    </citation>
    <scope>NUCLEOTIDE SEQUENCE [LARGE SCALE GENOMIC DNA]</scope>
    <source>
        <strain evidence="6 7">URUG2</strain>
    </source>
</reference>